<comment type="caution">
    <text evidence="16">The sequence shown here is derived from an EMBL/GenBank/DDBJ whole genome shotgun (WGS) entry which is preliminary data.</text>
</comment>
<evidence type="ECO:0000256" key="3">
    <source>
        <dbReference type="ARBA" id="ARBA00022448"/>
    </source>
</evidence>
<dbReference type="Proteomes" id="UP001328107">
    <property type="component" value="Unassembled WGS sequence"/>
</dbReference>
<evidence type="ECO:0000256" key="8">
    <source>
        <dbReference type="ARBA" id="ARBA00023065"/>
    </source>
</evidence>
<reference evidence="17" key="1">
    <citation type="submission" date="2022-10" db="EMBL/GenBank/DDBJ databases">
        <title>Genome assembly of Pristionchus species.</title>
        <authorList>
            <person name="Yoshida K."/>
            <person name="Sommer R.J."/>
        </authorList>
    </citation>
    <scope>NUCLEOTIDE SEQUENCE [LARGE SCALE GENOMIC DNA]</scope>
    <source>
        <strain evidence="17">RS5460</strain>
    </source>
</reference>
<sequence>MVNPAAIKKRRDSLDAESDALSDTDSITEKEKNDVAKDAKKENEKGWNTFLYSKSKGTIRDWAETSSCAGIPHLASASSFFATVFWTVLFIICAIAFMYLFLLTLIDFFKFERIVKLNMGMASTNLPSLTFCNINPYKLSKLKMIPELEALVSPIQYDE</sequence>
<keyword evidence="9 15" id="KW-0472">Membrane</keyword>
<keyword evidence="8 13" id="KW-0406">Ion transport</keyword>
<keyword evidence="4 13" id="KW-0894">Sodium channel</keyword>
<dbReference type="GO" id="GO:0005886">
    <property type="term" value="C:plasma membrane"/>
    <property type="evidence" value="ECO:0007669"/>
    <property type="project" value="TreeGrafter"/>
</dbReference>
<evidence type="ECO:0000256" key="14">
    <source>
        <dbReference type="SAM" id="MobiDB-lite"/>
    </source>
</evidence>
<evidence type="ECO:0000256" key="6">
    <source>
        <dbReference type="ARBA" id="ARBA00022989"/>
    </source>
</evidence>
<evidence type="ECO:0008006" key="18">
    <source>
        <dbReference type="Google" id="ProtNLM"/>
    </source>
</evidence>
<dbReference type="EMBL" id="BTRK01000003">
    <property type="protein sequence ID" value="GMR43646.1"/>
    <property type="molecule type" value="Genomic_DNA"/>
</dbReference>
<evidence type="ECO:0000256" key="12">
    <source>
        <dbReference type="ARBA" id="ARBA00023303"/>
    </source>
</evidence>
<keyword evidence="11 13" id="KW-0739">Sodium transport</keyword>
<evidence type="ECO:0000256" key="1">
    <source>
        <dbReference type="ARBA" id="ARBA00004141"/>
    </source>
</evidence>
<evidence type="ECO:0000256" key="2">
    <source>
        <dbReference type="ARBA" id="ARBA00007193"/>
    </source>
</evidence>
<protein>
    <recommendedName>
        <fullName evidence="18">Ion channel</fullName>
    </recommendedName>
</protein>
<evidence type="ECO:0000256" key="4">
    <source>
        <dbReference type="ARBA" id="ARBA00022461"/>
    </source>
</evidence>
<feature type="region of interest" description="Disordered" evidence="14">
    <location>
        <begin position="1"/>
        <end position="25"/>
    </location>
</feature>
<accession>A0AAN4ZRE2</accession>
<keyword evidence="6 15" id="KW-1133">Transmembrane helix</keyword>
<comment type="subcellular location">
    <subcellularLocation>
        <location evidence="1">Membrane</location>
        <topology evidence="1">Multi-pass membrane protein</topology>
    </subcellularLocation>
</comment>
<gene>
    <name evidence="16" type="ORF">PMAYCL1PPCAC_13841</name>
</gene>
<evidence type="ECO:0000256" key="9">
    <source>
        <dbReference type="ARBA" id="ARBA00023136"/>
    </source>
</evidence>
<evidence type="ECO:0000256" key="15">
    <source>
        <dbReference type="SAM" id="Phobius"/>
    </source>
</evidence>
<feature type="transmembrane region" description="Helical" evidence="15">
    <location>
        <begin position="84"/>
        <end position="109"/>
    </location>
</feature>
<evidence type="ECO:0000313" key="16">
    <source>
        <dbReference type="EMBL" id="GMR43646.1"/>
    </source>
</evidence>
<keyword evidence="12 13" id="KW-0407">Ion channel</keyword>
<dbReference type="InterPro" id="IPR001873">
    <property type="entry name" value="ENaC"/>
</dbReference>
<evidence type="ECO:0000256" key="10">
    <source>
        <dbReference type="ARBA" id="ARBA00023180"/>
    </source>
</evidence>
<evidence type="ECO:0000313" key="17">
    <source>
        <dbReference type="Proteomes" id="UP001328107"/>
    </source>
</evidence>
<feature type="non-terminal residue" evidence="16">
    <location>
        <position position="159"/>
    </location>
</feature>
<dbReference type="PANTHER" id="PTHR11690">
    <property type="entry name" value="AMILORIDE-SENSITIVE SODIUM CHANNEL-RELATED"/>
    <property type="match status" value="1"/>
</dbReference>
<proteinExistence type="inferred from homology"/>
<keyword evidence="17" id="KW-1185">Reference proteome</keyword>
<evidence type="ECO:0000256" key="7">
    <source>
        <dbReference type="ARBA" id="ARBA00023053"/>
    </source>
</evidence>
<evidence type="ECO:0000256" key="11">
    <source>
        <dbReference type="ARBA" id="ARBA00023201"/>
    </source>
</evidence>
<dbReference type="GO" id="GO:0015280">
    <property type="term" value="F:ligand-gated sodium channel activity"/>
    <property type="evidence" value="ECO:0007669"/>
    <property type="project" value="TreeGrafter"/>
</dbReference>
<dbReference type="Pfam" id="PF00858">
    <property type="entry name" value="ASC"/>
    <property type="match status" value="1"/>
</dbReference>
<dbReference type="PANTHER" id="PTHR11690:SF248">
    <property type="entry name" value="PICKPOCKET 17, ISOFORM A"/>
    <property type="match status" value="1"/>
</dbReference>
<keyword evidence="5 13" id="KW-0812">Transmembrane</keyword>
<evidence type="ECO:0000256" key="5">
    <source>
        <dbReference type="ARBA" id="ARBA00022692"/>
    </source>
</evidence>
<name>A0AAN4ZRE2_9BILA</name>
<keyword evidence="3 13" id="KW-0813">Transport</keyword>
<keyword evidence="7" id="KW-0915">Sodium</keyword>
<dbReference type="AlphaFoldDB" id="A0AAN4ZRE2"/>
<organism evidence="16 17">
    <name type="scientific">Pristionchus mayeri</name>
    <dbReference type="NCBI Taxonomy" id="1317129"/>
    <lineage>
        <taxon>Eukaryota</taxon>
        <taxon>Metazoa</taxon>
        <taxon>Ecdysozoa</taxon>
        <taxon>Nematoda</taxon>
        <taxon>Chromadorea</taxon>
        <taxon>Rhabditida</taxon>
        <taxon>Rhabditina</taxon>
        <taxon>Diplogasteromorpha</taxon>
        <taxon>Diplogasteroidea</taxon>
        <taxon>Neodiplogasteridae</taxon>
        <taxon>Pristionchus</taxon>
    </lineage>
</organism>
<evidence type="ECO:0000256" key="13">
    <source>
        <dbReference type="RuleBase" id="RU000679"/>
    </source>
</evidence>
<comment type="similarity">
    <text evidence="2 13">Belongs to the amiloride-sensitive sodium channel (TC 1.A.6) family.</text>
</comment>
<keyword evidence="10" id="KW-0325">Glycoprotein</keyword>